<dbReference type="AlphaFoldDB" id="A0A540L6I6"/>
<keyword evidence="2" id="KW-1185">Reference proteome</keyword>
<reference evidence="1 2" key="1">
    <citation type="journal article" date="2019" name="G3 (Bethesda)">
        <title>Sequencing of a Wild Apple (Malus baccata) Genome Unravels the Differences Between Cultivated and Wild Apple Species Regarding Disease Resistance and Cold Tolerance.</title>
        <authorList>
            <person name="Chen X."/>
        </authorList>
    </citation>
    <scope>NUCLEOTIDE SEQUENCE [LARGE SCALE GENOMIC DNA]</scope>
    <source>
        <strain evidence="2">cv. Shandingzi</strain>
        <tissue evidence="1">Leaves</tissue>
    </source>
</reference>
<accession>A0A540L6I6</accession>
<sequence length="112" mass="12966">MANSGGHSSAKSCYRISYAKLVGYKKSDMVNKFRGDVGVLVCDRCRVNWEFWRDIPKEIKTVMIDAMIWDIDKSDGNLMKCIDIVFKYHFRELKFDVQRDAKQHGVAKPAED</sequence>
<evidence type="ECO:0000313" key="1">
    <source>
        <dbReference type="EMBL" id="TQD82060.1"/>
    </source>
</evidence>
<dbReference type="Proteomes" id="UP000315295">
    <property type="component" value="Unassembled WGS sequence"/>
</dbReference>
<gene>
    <name evidence="1" type="ORF">C1H46_032410</name>
</gene>
<organism evidence="1 2">
    <name type="scientific">Malus baccata</name>
    <name type="common">Siberian crab apple</name>
    <name type="synonym">Pyrus baccata</name>
    <dbReference type="NCBI Taxonomy" id="106549"/>
    <lineage>
        <taxon>Eukaryota</taxon>
        <taxon>Viridiplantae</taxon>
        <taxon>Streptophyta</taxon>
        <taxon>Embryophyta</taxon>
        <taxon>Tracheophyta</taxon>
        <taxon>Spermatophyta</taxon>
        <taxon>Magnoliopsida</taxon>
        <taxon>eudicotyledons</taxon>
        <taxon>Gunneridae</taxon>
        <taxon>Pentapetalae</taxon>
        <taxon>rosids</taxon>
        <taxon>fabids</taxon>
        <taxon>Rosales</taxon>
        <taxon>Rosaceae</taxon>
        <taxon>Amygdaloideae</taxon>
        <taxon>Maleae</taxon>
        <taxon>Malus</taxon>
    </lineage>
</organism>
<comment type="caution">
    <text evidence="1">The sequence shown here is derived from an EMBL/GenBank/DDBJ whole genome shotgun (WGS) entry which is preliminary data.</text>
</comment>
<evidence type="ECO:0000313" key="2">
    <source>
        <dbReference type="Proteomes" id="UP000315295"/>
    </source>
</evidence>
<proteinExistence type="predicted"/>
<name>A0A540L6I6_MALBA</name>
<dbReference type="EMBL" id="VIEB01000741">
    <property type="protein sequence ID" value="TQD82060.1"/>
    <property type="molecule type" value="Genomic_DNA"/>
</dbReference>
<protein>
    <submittedName>
        <fullName evidence="1">Uncharacterized protein</fullName>
    </submittedName>
</protein>